<dbReference type="KEGG" id="nml:Namu_0109"/>
<dbReference type="InterPro" id="IPR011032">
    <property type="entry name" value="GroES-like_sf"/>
</dbReference>
<dbReference type="InterPro" id="IPR013149">
    <property type="entry name" value="ADH-like_C"/>
</dbReference>
<dbReference type="AlphaFoldDB" id="C8XIV6"/>
<dbReference type="SUPFAM" id="SSF50129">
    <property type="entry name" value="GroES-like"/>
    <property type="match status" value="1"/>
</dbReference>
<protein>
    <submittedName>
        <fullName evidence="3">Alcohol dehydrogenase zinc-binding domain protein</fullName>
    </submittedName>
</protein>
<dbReference type="CDD" id="cd08253">
    <property type="entry name" value="zeta_crystallin"/>
    <property type="match status" value="1"/>
</dbReference>
<feature type="domain" description="Enoyl reductase (ER)" evidence="2">
    <location>
        <begin position="14"/>
        <end position="324"/>
    </location>
</feature>
<dbReference type="RefSeq" id="WP_012814018.1">
    <property type="nucleotide sequence ID" value="NC_013235.1"/>
</dbReference>
<dbReference type="SMART" id="SM00829">
    <property type="entry name" value="PKS_ER"/>
    <property type="match status" value="1"/>
</dbReference>
<name>C8XIV6_NAKMY</name>
<gene>
    <name evidence="3" type="ordered locus">Namu_0109</name>
</gene>
<reference evidence="3 4" key="2">
    <citation type="journal article" date="2010" name="Stand. Genomic Sci.">
        <title>Complete genome sequence of Nakamurella multipartita type strain (Y-104).</title>
        <authorList>
            <person name="Tice H."/>
            <person name="Mayilraj S."/>
            <person name="Sims D."/>
            <person name="Lapidus A."/>
            <person name="Nolan M."/>
            <person name="Lucas S."/>
            <person name="Glavina Del Rio T."/>
            <person name="Copeland A."/>
            <person name="Cheng J.F."/>
            <person name="Meincke L."/>
            <person name="Bruce D."/>
            <person name="Goodwin L."/>
            <person name="Pitluck S."/>
            <person name="Ivanova N."/>
            <person name="Mavromatis K."/>
            <person name="Ovchinnikova G."/>
            <person name="Pati A."/>
            <person name="Chen A."/>
            <person name="Palaniappan K."/>
            <person name="Land M."/>
            <person name="Hauser L."/>
            <person name="Chang Y.J."/>
            <person name="Jeffries C.D."/>
            <person name="Detter J.C."/>
            <person name="Brettin T."/>
            <person name="Rohde M."/>
            <person name="Goker M."/>
            <person name="Bristow J."/>
            <person name="Eisen J.A."/>
            <person name="Markowitz V."/>
            <person name="Hugenholtz P."/>
            <person name="Kyrpides N.C."/>
            <person name="Klenk H.P."/>
            <person name="Chen F."/>
        </authorList>
    </citation>
    <scope>NUCLEOTIDE SEQUENCE [LARGE SCALE GENOMIC DNA]</scope>
    <source>
        <strain evidence="4">ATCC 700099 / DSM 44233 / CIP 104796 / JCM 9543 / NBRC 105858 / Y-104</strain>
    </source>
</reference>
<dbReference type="PANTHER" id="PTHR44154:SF1">
    <property type="entry name" value="QUINONE OXIDOREDUCTASE"/>
    <property type="match status" value="1"/>
</dbReference>
<dbReference type="InterPro" id="IPR036291">
    <property type="entry name" value="NAD(P)-bd_dom_sf"/>
</dbReference>
<evidence type="ECO:0000259" key="2">
    <source>
        <dbReference type="SMART" id="SM00829"/>
    </source>
</evidence>
<dbReference type="GO" id="GO:0016491">
    <property type="term" value="F:oxidoreductase activity"/>
    <property type="evidence" value="ECO:0007669"/>
    <property type="project" value="InterPro"/>
</dbReference>
<evidence type="ECO:0000313" key="4">
    <source>
        <dbReference type="Proteomes" id="UP000002218"/>
    </source>
</evidence>
<dbReference type="SUPFAM" id="SSF51735">
    <property type="entry name" value="NAD(P)-binding Rossmann-fold domains"/>
    <property type="match status" value="1"/>
</dbReference>
<dbReference type="Gene3D" id="3.40.50.720">
    <property type="entry name" value="NAD(P)-binding Rossmann-like Domain"/>
    <property type="match status" value="1"/>
</dbReference>
<sequence length="326" mass="34087">MPATRLAAYVDQRGPADSIRLGRLPVPELGPDDVLVAVTAVSVNPVDTYVRSGRYDTPIPLPFIVGRDLVGTVAEIGSAVRDLAVGDPVWANSLGHAGRQGAATELAVVARDRLYRLPAGVDPELAVAVAHPAVTAYLGWFLRARIRPGWTVFVGGGAGNVGIAAIEMATRAGVRVIASARDDHADRCRAAGAQAVVDYRAADLAERIRSAAPNGVDVYWDTSGTNDTAVAADVLRPGGRMLVTAARSPVTVNLAPLYTHDVTIDGFVISRASAAEFAQAAELINAMLAAGELTTRITDRLPLAQAAQAHARMESGPVDGRLLLLV</sequence>
<organism evidence="3 4">
    <name type="scientific">Nakamurella multipartita (strain ATCC 700099 / DSM 44233 / CIP 104796 / JCM 9543 / NBRC 105858 / Y-104)</name>
    <name type="common">Microsphaera multipartita</name>
    <dbReference type="NCBI Taxonomy" id="479431"/>
    <lineage>
        <taxon>Bacteria</taxon>
        <taxon>Bacillati</taxon>
        <taxon>Actinomycetota</taxon>
        <taxon>Actinomycetes</taxon>
        <taxon>Nakamurellales</taxon>
        <taxon>Nakamurellaceae</taxon>
        <taxon>Nakamurella</taxon>
    </lineage>
</organism>
<keyword evidence="4" id="KW-1185">Reference proteome</keyword>
<dbReference type="InterPro" id="IPR013154">
    <property type="entry name" value="ADH-like_N"/>
</dbReference>
<dbReference type="InParanoid" id="C8XIV6"/>
<dbReference type="STRING" id="479431.Namu_0109"/>
<dbReference type="OrthoDB" id="4190732at2"/>
<proteinExistence type="predicted"/>
<dbReference type="Proteomes" id="UP000002218">
    <property type="component" value="Chromosome"/>
</dbReference>
<dbReference type="HOGENOM" id="CLU_026673_3_1_11"/>
<dbReference type="InterPro" id="IPR020843">
    <property type="entry name" value="ER"/>
</dbReference>
<evidence type="ECO:0000256" key="1">
    <source>
        <dbReference type="ARBA" id="ARBA00022857"/>
    </source>
</evidence>
<dbReference type="EMBL" id="CP001737">
    <property type="protein sequence ID" value="ACV76543.1"/>
    <property type="molecule type" value="Genomic_DNA"/>
</dbReference>
<dbReference type="Pfam" id="PF08240">
    <property type="entry name" value="ADH_N"/>
    <property type="match status" value="1"/>
</dbReference>
<accession>C8XIV6</accession>
<evidence type="ECO:0000313" key="3">
    <source>
        <dbReference type="EMBL" id="ACV76543.1"/>
    </source>
</evidence>
<dbReference type="Gene3D" id="3.90.180.10">
    <property type="entry name" value="Medium-chain alcohol dehydrogenases, catalytic domain"/>
    <property type="match status" value="1"/>
</dbReference>
<reference evidence="4" key="1">
    <citation type="submission" date="2009-09" db="EMBL/GenBank/DDBJ databases">
        <title>The complete genome of Nakamurella multipartita DSM 44233.</title>
        <authorList>
            <consortium name="US DOE Joint Genome Institute (JGI-PGF)"/>
            <person name="Lucas S."/>
            <person name="Copeland A."/>
            <person name="Lapidus A."/>
            <person name="Glavina del Rio T."/>
            <person name="Dalin E."/>
            <person name="Tice H."/>
            <person name="Bruce D."/>
            <person name="Goodwin L."/>
            <person name="Pitluck S."/>
            <person name="Kyrpides N."/>
            <person name="Mavromatis K."/>
            <person name="Ivanova N."/>
            <person name="Ovchinnikova G."/>
            <person name="Sims D."/>
            <person name="Meincke L."/>
            <person name="Brettin T."/>
            <person name="Detter J.C."/>
            <person name="Han C."/>
            <person name="Larimer F."/>
            <person name="Land M."/>
            <person name="Hauser L."/>
            <person name="Markowitz V."/>
            <person name="Cheng J.-F."/>
            <person name="Hugenholtz P."/>
            <person name="Woyke T."/>
            <person name="Wu D."/>
            <person name="Klenk H.-P."/>
            <person name="Eisen J.A."/>
        </authorList>
    </citation>
    <scope>NUCLEOTIDE SEQUENCE [LARGE SCALE GENOMIC DNA]</scope>
    <source>
        <strain evidence="4">ATCC 700099 / DSM 44233 / CIP 104796 / JCM 9543 / NBRC 105858 / Y-104</strain>
    </source>
</reference>
<dbReference type="InterPro" id="IPR051603">
    <property type="entry name" value="Zinc-ADH_QOR/CCCR"/>
</dbReference>
<dbReference type="PANTHER" id="PTHR44154">
    <property type="entry name" value="QUINONE OXIDOREDUCTASE"/>
    <property type="match status" value="1"/>
</dbReference>
<dbReference type="eggNOG" id="COG0604">
    <property type="taxonomic scope" value="Bacteria"/>
</dbReference>
<keyword evidence="1" id="KW-0521">NADP</keyword>
<dbReference type="Pfam" id="PF00107">
    <property type="entry name" value="ADH_zinc_N"/>
    <property type="match status" value="1"/>
</dbReference>